<sequence length="125" mass="14327">MNAKKGLFLGILFAFFALGFIAIQKATPDTKPHRIYKEIKVYSPYKFEKTIGGLAIVDTRTGTKEKPDAADSLYRMDELDQKWGKQHLKVVGNDVIVLGDANQTVRKIYIETKEERDWLKKFFGI</sequence>
<dbReference type="Proteomes" id="UP000593719">
    <property type="component" value="Chromosome"/>
</dbReference>
<reference evidence="1 2" key="1">
    <citation type="submission" date="2019-06" db="EMBL/GenBank/DDBJ databases">
        <title>Sulfurimonas gotlandica sp. nov., a chemoautotrophic and psychrotolerant epsilonproteobacterium isolated from a pelagic redoxcline, and an emended description of the genus Sulfurimonas.</title>
        <authorList>
            <person name="Wang S."/>
            <person name="Jiang L."/>
            <person name="Shao Z."/>
        </authorList>
    </citation>
    <scope>NUCLEOTIDE SEQUENCE [LARGE SCALE GENOMIC DNA]</scope>
    <source>
        <strain evidence="1 2">S2-6</strain>
    </source>
</reference>
<dbReference type="EMBL" id="CP041235">
    <property type="protein sequence ID" value="QOP43965.1"/>
    <property type="molecule type" value="Genomic_DNA"/>
</dbReference>
<dbReference type="RefSeq" id="WP_193150146.1">
    <property type="nucleotide sequence ID" value="NZ_CP041235.1"/>
</dbReference>
<protein>
    <submittedName>
        <fullName evidence="1">Uncharacterized protein</fullName>
    </submittedName>
</protein>
<evidence type="ECO:0000313" key="1">
    <source>
        <dbReference type="EMBL" id="QOP43965.1"/>
    </source>
</evidence>
<name>A0A7M1B2T9_9BACT</name>
<dbReference type="KEGG" id="ssei:FJR45_08390"/>
<accession>A0A7M1B2T9</accession>
<keyword evidence="2" id="KW-1185">Reference proteome</keyword>
<gene>
    <name evidence="1" type="ORF">FJR45_08390</name>
</gene>
<dbReference type="AlphaFoldDB" id="A0A7M1B2T9"/>
<organism evidence="1 2">
    <name type="scientific">Sulfurimonas sediminis</name>
    <dbReference type="NCBI Taxonomy" id="2590020"/>
    <lineage>
        <taxon>Bacteria</taxon>
        <taxon>Pseudomonadati</taxon>
        <taxon>Campylobacterota</taxon>
        <taxon>Epsilonproteobacteria</taxon>
        <taxon>Campylobacterales</taxon>
        <taxon>Sulfurimonadaceae</taxon>
        <taxon>Sulfurimonas</taxon>
    </lineage>
</organism>
<proteinExistence type="predicted"/>
<evidence type="ECO:0000313" key="2">
    <source>
        <dbReference type="Proteomes" id="UP000593719"/>
    </source>
</evidence>